<gene>
    <name evidence="2" type="ORF">R3W88_018956</name>
</gene>
<dbReference type="InterPro" id="IPR050796">
    <property type="entry name" value="SCF_F-box_component"/>
</dbReference>
<feature type="domain" description="F-box" evidence="1">
    <location>
        <begin position="1"/>
        <end position="41"/>
    </location>
</feature>
<dbReference type="Proteomes" id="UP001311915">
    <property type="component" value="Unassembled WGS sequence"/>
</dbReference>
<dbReference type="InterPro" id="IPR001810">
    <property type="entry name" value="F-box_dom"/>
</dbReference>
<keyword evidence="3" id="KW-1185">Reference proteome</keyword>
<evidence type="ECO:0000313" key="2">
    <source>
        <dbReference type="EMBL" id="KAK4713049.1"/>
    </source>
</evidence>
<dbReference type="CDD" id="cd22157">
    <property type="entry name" value="F-box_AtFBW1-like"/>
    <property type="match status" value="1"/>
</dbReference>
<dbReference type="InterPro" id="IPR036047">
    <property type="entry name" value="F-box-like_dom_sf"/>
</dbReference>
<protein>
    <recommendedName>
        <fullName evidence="1">F-box domain-containing protein</fullName>
    </recommendedName>
</protein>
<dbReference type="AlphaFoldDB" id="A0AAV9KIA1"/>
<organism evidence="2 3">
    <name type="scientific">Solanum pinnatisectum</name>
    <name type="common">tansyleaf nightshade</name>
    <dbReference type="NCBI Taxonomy" id="50273"/>
    <lineage>
        <taxon>Eukaryota</taxon>
        <taxon>Viridiplantae</taxon>
        <taxon>Streptophyta</taxon>
        <taxon>Embryophyta</taxon>
        <taxon>Tracheophyta</taxon>
        <taxon>Spermatophyta</taxon>
        <taxon>Magnoliopsida</taxon>
        <taxon>eudicotyledons</taxon>
        <taxon>Gunneridae</taxon>
        <taxon>Pentapetalae</taxon>
        <taxon>asterids</taxon>
        <taxon>lamiids</taxon>
        <taxon>Solanales</taxon>
        <taxon>Solanaceae</taxon>
        <taxon>Solanoideae</taxon>
        <taxon>Solaneae</taxon>
        <taxon>Solanum</taxon>
    </lineage>
</organism>
<dbReference type="Gene3D" id="1.20.1280.50">
    <property type="match status" value="1"/>
</dbReference>
<evidence type="ECO:0000259" key="1">
    <source>
        <dbReference type="SMART" id="SM00256"/>
    </source>
</evidence>
<name>A0AAV9KIA1_9SOLN</name>
<comment type="caution">
    <text evidence="2">The sequence shown here is derived from an EMBL/GenBank/DDBJ whole genome shotgun (WGS) entry which is preliminary data.</text>
</comment>
<dbReference type="EMBL" id="JAWPEI010000010">
    <property type="protein sequence ID" value="KAK4713049.1"/>
    <property type="molecule type" value="Genomic_DNA"/>
</dbReference>
<sequence length="200" mass="23429">MDVDVVKEILSRLPVRSLLRFKCVSKFWMTLISDPYFKMKHLNHVRNDNNSQKILVNQWYSHIDNASLYCSSLSSVQQIEHEHVKKLDSPCNDKPWRYSLYCCCNGMALMGLFNYHDKHFQLLLWNPSTRESILLPYPKILPKDYCTWGLGYDSASDDTIDAPMIRLCYESENDTIDAPMIVAHFRNVDLELCLQMKLDI</sequence>
<evidence type="ECO:0000313" key="3">
    <source>
        <dbReference type="Proteomes" id="UP001311915"/>
    </source>
</evidence>
<dbReference type="SUPFAM" id="SSF81383">
    <property type="entry name" value="F-box domain"/>
    <property type="match status" value="1"/>
</dbReference>
<dbReference type="Pfam" id="PF00646">
    <property type="entry name" value="F-box"/>
    <property type="match status" value="1"/>
</dbReference>
<accession>A0AAV9KIA1</accession>
<proteinExistence type="predicted"/>
<dbReference type="SMART" id="SM00256">
    <property type="entry name" value="FBOX"/>
    <property type="match status" value="1"/>
</dbReference>
<dbReference type="PANTHER" id="PTHR31672:SF13">
    <property type="entry name" value="F-BOX PROTEIN CPR30-LIKE"/>
    <property type="match status" value="1"/>
</dbReference>
<reference evidence="2 3" key="1">
    <citation type="submission" date="2023-10" db="EMBL/GenBank/DDBJ databases">
        <title>Genome-Wide Identification Analysis in wild type Solanum Pinnatisectum Reveals Some Genes Defensing Phytophthora Infestans.</title>
        <authorList>
            <person name="Sun C."/>
        </authorList>
    </citation>
    <scope>NUCLEOTIDE SEQUENCE [LARGE SCALE GENOMIC DNA]</scope>
    <source>
        <strain evidence="2">LQN</strain>
        <tissue evidence="2">Leaf</tissue>
    </source>
</reference>
<dbReference type="PANTHER" id="PTHR31672">
    <property type="entry name" value="BNACNNG10540D PROTEIN"/>
    <property type="match status" value="1"/>
</dbReference>